<dbReference type="PROSITE" id="PS51217">
    <property type="entry name" value="UVRD_HELICASE_CTER"/>
    <property type="match status" value="1"/>
</dbReference>
<dbReference type="Proteomes" id="UP000885750">
    <property type="component" value="Unassembled WGS sequence"/>
</dbReference>
<dbReference type="InterPro" id="IPR014017">
    <property type="entry name" value="DNA_helicase_UvrD-like_C"/>
</dbReference>
<dbReference type="GO" id="GO:0003677">
    <property type="term" value="F:DNA binding"/>
    <property type="evidence" value="ECO:0007669"/>
    <property type="project" value="UniProtKB-UniRule"/>
</dbReference>
<dbReference type="GO" id="GO:0043138">
    <property type="term" value="F:3'-5' DNA helicase activity"/>
    <property type="evidence" value="ECO:0007669"/>
    <property type="project" value="UniProtKB-UniRule"/>
</dbReference>
<dbReference type="InterPro" id="IPR011604">
    <property type="entry name" value="PDDEXK-like_dom_sf"/>
</dbReference>
<keyword evidence="3 15" id="KW-0547">Nucleotide-binding</keyword>
<comment type="domain">
    <text evidence="15">The C-terminal domain has nuclease activity and interacts with RecD. It interacts with RecA, facilitating its loading onto ssDNA.</text>
</comment>
<comment type="catalytic activity">
    <reaction evidence="15">
        <text>Exonucleolytic cleavage (in the presence of ATP) in either 5'- to 3'- or 3'- to 5'-direction to yield 5'-phosphooligonucleotides.</text>
        <dbReference type="EC" id="3.1.11.5"/>
    </reaction>
</comment>
<feature type="region of interest" description="DNA-binding and helicase activity, interacts with RecC" evidence="15">
    <location>
        <begin position="1"/>
        <end position="852"/>
    </location>
</feature>
<evidence type="ECO:0000256" key="9">
    <source>
        <dbReference type="ARBA" id="ARBA00022842"/>
    </source>
</evidence>
<dbReference type="EMBL" id="DRMS01000050">
    <property type="protein sequence ID" value="HFC91424.1"/>
    <property type="molecule type" value="Genomic_DNA"/>
</dbReference>
<evidence type="ECO:0000313" key="19">
    <source>
        <dbReference type="EMBL" id="HFC91424.1"/>
    </source>
</evidence>
<dbReference type="PROSITE" id="PS51198">
    <property type="entry name" value="UVRD_HELICASE_ATP_BIND"/>
    <property type="match status" value="1"/>
</dbReference>
<dbReference type="EC" id="3.1.11.5" evidence="15"/>
<evidence type="ECO:0000256" key="11">
    <source>
        <dbReference type="ARBA" id="ARBA00023204"/>
    </source>
</evidence>
<evidence type="ECO:0000259" key="18">
    <source>
        <dbReference type="PROSITE" id="PS51217"/>
    </source>
</evidence>
<evidence type="ECO:0000256" key="4">
    <source>
        <dbReference type="ARBA" id="ARBA00022763"/>
    </source>
</evidence>
<evidence type="ECO:0000256" key="15">
    <source>
        <dbReference type="HAMAP-Rule" id="MF_01485"/>
    </source>
</evidence>
<feature type="binding site" evidence="15">
    <location>
        <position position="959"/>
    </location>
    <ligand>
        <name>Mg(2+)</name>
        <dbReference type="ChEBI" id="CHEBI:18420"/>
    </ligand>
</feature>
<keyword evidence="12 15" id="KW-0413">Isomerase</keyword>
<evidence type="ECO:0000256" key="13">
    <source>
        <dbReference type="ARBA" id="ARBA00034617"/>
    </source>
</evidence>
<evidence type="ECO:0000256" key="7">
    <source>
        <dbReference type="ARBA" id="ARBA00022839"/>
    </source>
</evidence>
<keyword evidence="6 15" id="KW-0347">Helicase</keyword>
<dbReference type="InterPro" id="IPR011335">
    <property type="entry name" value="Restrct_endonuc-II-like"/>
</dbReference>
<dbReference type="NCBIfam" id="TIGR00609">
    <property type="entry name" value="recB"/>
    <property type="match status" value="1"/>
</dbReference>
<dbReference type="GO" id="GO:0005829">
    <property type="term" value="C:cytosol"/>
    <property type="evidence" value="ECO:0007669"/>
    <property type="project" value="TreeGrafter"/>
</dbReference>
<dbReference type="PANTHER" id="PTHR11070:SF23">
    <property type="entry name" value="RECBCD ENZYME SUBUNIT RECB"/>
    <property type="match status" value="1"/>
</dbReference>
<feature type="domain" description="UvrD-like helicase ATP-binding" evidence="17">
    <location>
        <begin position="1"/>
        <end position="456"/>
    </location>
</feature>
<keyword evidence="4 15" id="KW-0227">DNA damage</keyword>
<dbReference type="CDD" id="cd22352">
    <property type="entry name" value="RecB_C-like"/>
    <property type="match status" value="1"/>
</dbReference>
<dbReference type="GO" id="GO:0000724">
    <property type="term" value="P:double-strand break repair via homologous recombination"/>
    <property type="evidence" value="ECO:0007669"/>
    <property type="project" value="UniProtKB-UniRule"/>
</dbReference>
<keyword evidence="2 15" id="KW-0479">Metal-binding</keyword>
<dbReference type="Pfam" id="PF00580">
    <property type="entry name" value="UvrD-helicase"/>
    <property type="match status" value="1"/>
</dbReference>
<dbReference type="GO" id="GO:0008854">
    <property type="term" value="F:exodeoxyribonuclease V activity"/>
    <property type="evidence" value="ECO:0007669"/>
    <property type="project" value="UniProtKB-EC"/>
</dbReference>
<comment type="similarity">
    <text evidence="15">Belongs to the helicase family. UvrD subfamily.</text>
</comment>
<comment type="domain">
    <text evidence="15">The N-terminal DNA-binding domain is a ssDNA-dependent ATPase and has ATP-dependent 3'-5' helicase function. This domain interacts with RecC.</text>
</comment>
<dbReference type="Gene3D" id="1.10.486.10">
    <property type="entry name" value="PCRA, domain 4"/>
    <property type="match status" value="1"/>
</dbReference>
<dbReference type="InterPro" id="IPR014016">
    <property type="entry name" value="UvrD-like_ATP-bd"/>
</dbReference>
<comment type="catalytic activity">
    <reaction evidence="14 15">
        <text>ATP + H2O = ADP + phosphate + H(+)</text>
        <dbReference type="Rhea" id="RHEA:13065"/>
        <dbReference type="ChEBI" id="CHEBI:15377"/>
        <dbReference type="ChEBI" id="CHEBI:15378"/>
        <dbReference type="ChEBI" id="CHEBI:30616"/>
        <dbReference type="ChEBI" id="CHEBI:43474"/>
        <dbReference type="ChEBI" id="CHEBI:456216"/>
        <dbReference type="EC" id="5.6.2.4"/>
    </reaction>
</comment>
<dbReference type="Pfam" id="PF12705">
    <property type="entry name" value="PDDEXK_1"/>
    <property type="match status" value="1"/>
</dbReference>
<keyword evidence="9 15" id="KW-0460">Magnesium</keyword>
<dbReference type="EC" id="5.6.2.4" evidence="15"/>
<dbReference type="AlphaFoldDB" id="A0A7V2SXV7"/>
<evidence type="ECO:0000256" key="12">
    <source>
        <dbReference type="ARBA" id="ARBA00023235"/>
    </source>
</evidence>
<protein>
    <recommendedName>
        <fullName evidence="15">RecBCD enzyme subunit RecB</fullName>
        <ecNumber evidence="15">3.1.11.5</ecNumber>
        <ecNumber evidence="15">5.6.2.4</ecNumber>
    </recommendedName>
    <alternativeName>
        <fullName evidence="15">DNA 3'-5' helicase subunit RecB</fullName>
    </alternativeName>
    <alternativeName>
        <fullName evidence="15">Exonuclease V subunit RecB</fullName>
        <shortName evidence="15">ExoV subunit RecB</shortName>
    </alternativeName>
    <alternativeName>
        <fullName evidence="15">Helicase/nuclease RecBCD subunit RecB</fullName>
    </alternativeName>
</protein>
<accession>A0A7V2SXV7</accession>
<dbReference type="HAMAP" id="MF_01485">
    <property type="entry name" value="RecB"/>
    <property type="match status" value="1"/>
</dbReference>
<keyword evidence="10 15" id="KW-0238">DNA-binding</keyword>
<dbReference type="InterPro" id="IPR038726">
    <property type="entry name" value="PDDEXK_AddAB-type"/>
</dbReference>
<gene>
    <name evidence="15 19" type="primary">recB</name>
    <name evidence="19" type="ORF">ENJ51_01280</name>
</gene>
<keyword evidence="11 15" id="KW-0234">DNA repair</keyword>
<evidence type="ECO:0000256" key="3">
    <source>
        <dbReference type="ARBA" id="ARBA00022741"/>
    </source>
</evidence>
<dbReference type="InterPro" id="IPR027417">
    <property type="entry name" value="P-loop_NTPase"/>
</dbReference>
<comment type="subunit">
    <text evidence="15">Heterotrimer of RecB, RecC and RecD. All subunits contribute to DNA-binding. Interacts with RecA.</text>
</comment>
<keyword evidence="5 15" id="KW-0378">Hydrolase</keyword>
<feature type="binding site" evidence="15">
    <location>
        <position position="1082"/>
    </location>
    <ligand>
        <name>Mg(2+)</name>
        <dbReference type="ChEBI" id="CHEBI:18420"/>
    </ligand>
</feature>
<evidence type="ECO:0000256" key="5">
    <source>
        <dbReference type="ARBA" id="ARBA00022801"/>
    </source>
</evidence>
<comment type="cofactor">
    <cofactor evidence="15">
        <name>Mg(2+)</name>
        <dbReference type="ChEBI" id="CHEBI:18420"/>
    </cofactor>
    <text evidence="15">Binds 1 Mg(2+) ion per subunit.</text>
</comment>
<feature type="binding site" evidence="16">
    <location>
        <begin position="19"/>
        <end position="26"/>
    </location>
    <ligand>
        <name>ATP</name>
        <dbReference type="ChEBI" id="CHEBI:30616"/>
    </ligand>
</feature>
<evidence type="ECO:0000256" key="6">
    <source>
        <dbReference type="ARBA" id="ARBA00022806"/>
    </source>
</evidence>
<feature type="region of interest" description="Nuclease activity, interacts with RecD and RecA" evidence="15">
    <location>
        <begin position="909"/>
        <end position="1193"/>
    </location>
</feature>
<evidence type="ECO:0000256" key="1">
    <source>
        <dbReference type="ARBA" id="ARBA00022722"/>
    </source>
</evidence>
<evidence type="ECO:0000256" key="2">
    <source>
        <dbReference type="ARBA" id="ARBA00022723"/>
    </source>
</evidence>
<dbReference type="PANTHER" id="PTHR11070">
    <property type="entry name" value="UVRD / RECB / PCRA DNA HELICASE FAMILY MEMBER"/>
    <property type="match status" value="1"/>
</dbReference>
<comment type="miscellaneous">
    <text evidence="15">In the RecBCD complex, RecB has a slow 3'-5' helicase, an exonuclease activity and loads RecA onto ssDNA, RecD has a fast 5'-3' helicase activity, while RecC stimulates the ATPase and processivity of the RecB helicase and contributes to recognition of the Chi site.</text>
</comment>
<evidence type="ECO:0000256" key="16">
    <source>
        <dbReference type="PROSITE-ProRule" id="PRU00560"/>
    </source>
</evidence>
<reference evidence="19" key="1">
    <citation type="journal article" date="2020" name="mSystems">
        <title>Genome- and Community-Level Interaction Insights into Carbon Utilization and Element Cycling Functions of Hydrothermarchaeota in Hydrothermal Sediment.</title>
        <authorList>
            <person name="Zhou Z."/>
            <person name="Liu Y."/>
            <person name="Xu W."/>
            <person name="Pan J."/>
            <person name="Luo Z.H."/>
            <person name="Li M."/>
        </authorList>
    </citation>
    <scope>NUCLEOTIDE SEQUENCE [LARGE SCALE GENOMIC DNA]</scope>
    <source>
        <strain evidence="19">HyVt-493</strain>
    </source>
</reference>
<proteinExistence type="inferred from homology"/>
<comment type="function">
    <text evidence="15">A helicase/nuclease that prepares dsDNA breaks (DSB) for recombinational DNA repair. Binds to DSBs and unwinds DNA via a highly rapid and processive ATP-dependent bidirectional helicase activity. Unwinds dsDNA until it encounters a Chi (crossover hotspot instigator) sequence from the 3' direction. Cuts ssDNA a few nucleotides 3' to the Chi site. The properties and activities of the enzyme are changed at Chi. The Chi-altered holoenzyme produces a long 3'-ssDNA overhang and facilitates RecA-binding to the ssDNA for homologous DNA recombination and repair. Holoenzyme degrades any linearized DNA that is unable to undergo homologous recombination. In the holoenzyme this subunit contributes ATPase, 3'-5' helicase, exonuclease activity and loads RecA onto ssDNA.</text>
</comment>
<dbReference type="InterPro" id="IPR000212">
    <property type="entry name" value="DNA_helicase_UvrD/REP"/>
</dbReference>
<evidence type="ECO:0000256" key="10">
    <source>
        <dbReference type="ARBA" id="ARBA00023125"/>
    </source>
</evidence>
<keyword evidence="1 15" id="KW-0540">Nuclease</keyword>
<evidence type="ECO:0000259" key="17">
    <source>
        <dbReference type="PROSITE" id="PS51198"/>
    </source>
</evidence>
<keyword evidence="8 15" id="KW-0067">ATP-binding</keyword>
<sequence length="1193" mass="135673">MQSLNPQTVPLKQSNLIEASAGTGKTYTLSLLYLRFVLESEPALSIDQILVVTYTTAATKELKDRIRMRLSEALMAFLDADNAEGEYAELCAHFDDHAKAIIRLNRALLSFDEASIFTIHSFCQRALKETAFDAALAFKTELLDNDYELMQSLMDDYWRKNFQKAPTALLSLLRNKEITPDTLLDDIRVAVGKPYLKRLQPDFTANIDEQAQLLEAHYLSAIKIWQQSSDEIESLLCDHKGLYANVLKLLDQMLAGMHLLATHSADKLPTELPPQVHKFTSEKLKVKKGYEPIRHDFFEQWDAFLASQQNLDQSLADYHNLLRNQVLDYLQENLSQEKRRKGVMSFDDLLLQLQTALQQNTTLAETLANKYQVAMIDEFQDTDPIQYDIFQRIYAKQPVSDAPQDTSAKAPSPVVFFVGDPKQAIYSFRGADIYTYLKASQDTQQQYTLNTNWRSHPDLINALNQLFSHSDHPFYDASIAYQAVKAGQKQEPSLKTPEPRAPLRFWKIEDTEEKKKSDLMEEISELVADDITRLLISADKGEAIIADRPIEGGDIAVLVRSHKQGQQIKSALTQRGIACVQSSKESIFETREAEDLHHLLLAIAQPSQENQVRRALVSDFFAYRGEDLLHFESDSIAWDAKLQAFHNWHQLWLKHGFIPMMRALMHDEQVQAQLLSYSDGERRLTNLLHLAELIHTESRQNSRGLEGTIRWLGQQAKQATLSSDSLQLRLESDAKLVQIVTVHKSKGLEYGLVYCPFLWADSVRSASSNAAIMFHADDKAHTPCLDIGSAQRDHHLKLLEEEAYAENMRLLYVALTRAKYHCTVVALTEKINRYIDRSALGWLLSNGVAAKSKNFLSAYQQHLEALVSGSKGIISAESLPDSEDGLHYQTKQKAPTLSAREFGGIIQQDYHISSFSGLTSGNHSQAHDHDSDALFNQASTYSNAENEFPRGANAGSCLHEIYEYSDFTQPLMRPKQEQNVILNALNKWGFDEALVDTAHDLINNSLQAPLPPLSNNFSLANLSNAQRLNEMEFYLPLALLQVNELKHILYQYLPQKNWQIVRDAVNKLNFEQISGYLKGYIDLIFEYQGQYFVADYKSNTLEDYERDSMLEAIAHSHYYLQYLIYSVALHRYLTQRIAGYDYKTHFGGVYYLFIRGMSVDNQGAGVFYDLPSFELIDALDGLFKAAINLKRDT</sequence>
<dbReference type="SUPFAM" id="SSF52540">
    <property type="entry name" value="P-loop containing nucleoside triphosphate hydrolases"/>
    <property type="match status" value="1"/>
</dbReference>
<comment type="caution">
    <text evidence="19">The sequence shown here is derived from an EMBL/GenBank/DDBJ whole genome shotgun (WGS) entry which is preliminary data.</text>
</comment>
<dbReference type="InterPro" id="IPR004586">
    <property type="entry name" value="RecB"/>
</dbReference>
<dbReference type="GO" id="GO:0000287">
    <property type="term" value="F:magnesium ion binding"/>
    <property type="evidence" value="ECO:0007669"/>
    <property type="project" value="UniProtKB-UniRule"/>
</dbReference>
<feature type="domain" description="UvrD-like helicase C-terminal" evidence="18">
    <location>
        <begin position="472"/>
        <end position="747"/>
    </location>
</feature>
<name>A0A7V2SXV7_LEUMU</name>
<dbReference type="SUPFAM" id="SSF52980">
    <property type="entry name" value="Restriction endonuclease-like"/>
    <property type="match status" value="1"/>
</dbReference>
<keyword evidence="7 15" id="KW-0269">Exonuclease</keyword>
<evidence type="ECO:0000256" key="14">
    <source>
        <dbReference type="ARBA" id="ARBA00048988"/>
    </source>
</evidence>
<organism evidence="19">
    <name type="scientific">Leucothrix mucor</name>
    <dbReference type="NCBI Taxonomy" id="45248"/>
    <lineage>
        <taxon>Bacteria</taxon>
        <taxon>Pseudomonadati</taxon>
        <taxon>Pseudomonadota</taxon>
        <taxon>Gammaproteobacteria</taxon>
        <taxon>Thiotrichales</taxon>
        <taxon>Thiotrichaceae</taxon>
        <taxon>Leucothrix</taxon>
    </lineage>
</organism>
<feature type="binding site" evidence="15">
    <location>
        <position position="1095"/>
    </location>
    <ligand>
        <name>Mg(2+)</name>
        <dbReference type="ChEBI" id="CHEBI:18420"/>
    </ligand>
</feature>
<dbReference type="Pfam" id="PF13361">
    <property type="entry name" value="UvrD_C"/>
    <property type="match status" value="1"/>
</dbReference>
<dbReference type="GO" id="GO:0009338">
    <property type="term" value="C:exodeoxyribonuclease V complex"/>
    <property type="evidence" value="ECO:0007669"/>
    <property type="project" value="TreeGrafter"/>
</dbReference>
<dbReference type="Gene3D" id="3.90.320.10">
    <property type="match status" value="1"/>
</dbReference>
<evidence type="ECO:0000256" key="8">
    <source>
        <dbReference type="ARBA" id="ARBA00022840"/>
    </source>
</evidence>
<comment type="catalytic activity">
    <reaction evidence="13 15">
        <text>Couples ATP hydrolysis with the unwinding of duplex DNA by translocating in the 3'-5' direction.</text>
        <dbReference type="EC" id="5.6.2.4"/>
    </reaction>
</comment>
<dbReference type="Gene3D" id="3.40.50.300">
    <property type="entry name" value="P-loop containing nucleotide triphosphate hydrolases"/>
    <property type="match status" value="2"/>
</dbReference>
<dbReference type="GO" id="GO:0005524">
    <property type="term" value="F:ATP binding"/>
    <property type="evidence" value="ECO:0007669"/>
    <property type="project" value="UniProtKB-UniRule"/>
</dbReference>
<dbReference type="Gene3D" id="1.10.3170.10">
    <property type="entry name" value="Recbcd, chain B, domain 2"/>
    <property type="match status" value="1"/>
</dbReference>
<feature type="active site" description="For nuclease activity" evidence="15">
    <location>
        <position position="1095"/>
    </location>
</feature>